<feature type="transmembrane region" description="Helical" evidence="5">
    <location>
        <begin position="146"/>
        <end position="164"/>
    </location>
</feature>
<keyword evidence="5" id="KW-1133">Transmembrane helix</keyword>
<evidence type="ECO:0000256" key="4">
    <source>
        <dbReference type="SAM" id="MobiDB-lite"/>
    </source>
</evidence>
<reference evidence="7" key="1">
    <citation type="submission" date="2023-10" db="EMBL/GenBank/DDBJ databases">
        <authorList>
            <person name="Chen Y."/>
            <person name="Shah S."/>
            <person name="Dougan E. K."/>
            <person name="Thang M."/>
            <person name="Chan C."/>
        </authorList>
    </citation>
    <scope>NUCLEOTIDE SEQUENCE [LARGE SCALE GENOMIC DNA]</scope>
</reference>
<feature type="transmembrane region" description="Helical" evidence="5">
    <location>
        <begin position="171"/>
        <end position="193"/>
    </location>
</feature>
<feature type="transmembrane region" description="Helical" evidence="5">
    <location>
        <begin position="110"/>
        <end position="134"/>
    </location>
</feature>
<keyword evidence="5" id="KW-0472">Membrane</keyword>
<dbReference type="CDD" id="cd00077">
    <property type="entry name" value="HDc"/>
    <property type="match status" value="1"/>
</dbReference>
<dbReference type="InterPro" id="IPR002073">
    <property type="entry name" value="PDEase_catalytic_dom"/>
</dbReference>
<dbReference type="InterPro" id="IPR003607">
    <property type="entry name" value="HD/PDEase_dom"/>
</dbReference>
<keyword evidence="8" id="KW-1185">Reference proteome</keyword>
<feature type="domain" description="PDEase" evidence="6">
    <location>
        <begin position="580"/>
        <end position="915"/>
    </location>
</feature>
<feature type="compositionally biased region" description="Polar residues" evidence="4">
    <location>
        <begin position="33"/>
        <end position="43"/>
    </location>
</feature>
<dbReference type="PRINTS" id="PR00387">
    <property type="entry name" value="PDIESTERASE1"/>
</dbReference>
<evidence type="ECO:0000256" key="1">
    <source>
        <dbReference type="ARBA" id="ARBA00022723"/>
    </source>
</evidence>
<comment type="cofactor">
    <cofactor evidence="3">
        <name>a divalent metal cation</name>
        <dbReference type="ChEBI" id="CHEBI:60240"/>
    </cofactor>
    <text evidence="3">Binds 2 divalent metal cations per subunit. Site 1 may preferentially bind zinc ions, while site 2 has a preference for magnesium and/or manganese ions.</text>
</comment>
<dbReference type="Proteomes" id="UP001189429">
    <property type="component" value="Unassembled WGS sequence"/>
</dbReference>
<feature type="transmembrane region" description="Helical" evidence="5">
    <location>
        <begin position="271"/>
        <end position="290"/>
    </location>
</feature>
<dbReference type="InterPro" id="IPR023088">
    <property type="entry name" value="PDEase"/>
</dbReference>
<feature type="region of interest" description="Disordered" evidence="4">
    <location>
        <begin position="556"/>
        <end position="584"/>
    </location>
</feature>
<feature type="compositionally biased region" description="Low complexity" evidence="4">
    <location>
        <begin position="1"/>
        <end position="23"/>
    </location>
</feature>
<evidence type="ECO:0000256" key="3">
    <source>
        <dbReference type="RuleBase" id="RU363067"/>
    </source>
</evidence>
<dbReference type="Pfam" id="PF00233">
    <property type="entry name" value="PDEase_I"/>
    <property type="match status" value="1"/>
</dbReference>
<dbReference type="SUPFAM" id="SSF109604">
    <property type="entry name" value="HD-domain/PDEase-like"/>
    <property type="match status" value="1"/>
</dbReference>
<dbReference type="PROSITE" id="PS00126">
    <property type="entry name" value="PDEASE_I_1"/>
    <property type="match status" value="1"/>
</dbReference>
<sequence length="955" mass="106377">MRRPAGAATARVAPAADVASSPRCGSPLHDSTRVPSKNSTNILYKRSYTSGAEGAREGGTSSKNSTSILYRRSASHESAPKTSMIRAAEPGRWAARDWYESSTAVSCRRFISGFFSLLTIICLFNALFLYDAFIVLQVPSNTELDIVLTTVFAVFLYEFVGLVLTDSTYPLGFFFWMDLIGTLSMLFDISYMLGSDATVPETVRDSSASDNVILVRAARAAKLGARAGRLSRVLKILRFMPFLYVRQTDQRKVKMATVITNQLNTVLAQRVAFLTISIVVMMPVFNLFAYPERDYSFTTWAELLAKNVKEVMESSGSPDGQAVIARLLSELQRFSDFYGEKQYGPYRVCYGQVLPGTDVFDCQPLQLAGQVLALPMDSSFQHPKRQASVREVSSDSFQAFYDMSLVEAQEATANMASLVLVITVMLGFGLLMSNSIAVVALTPLERMLGVVRGHCKQIFRFAAGIQNDTPDDDDDDEDNEFLLLEEVFKKLAAIASLSTLNHEPQVNSNMKEEDVIKLNWMQGTTSAVPPQHGGASALVGPRPRNSMTMLAVGTMASADNNPTDADERSPSRSPNRCSRTQSKDGNFMMDCIPPDVLVSLDSQNCDVLEWGKELKLGACGFIIMHKGFNSWWVGENVDGEKLRQFLCVLEKGYEPNHFHSFSHGVDVLYSVSRYMHLIDAGNFISQVSEYLLLVAAVAHDVGHLGLNNQFLMESSHELALKYNDSSPMEMMHCSKLFHIVKNQECNIFCNFDKDLYKEVRKGIIAAILHTDMIKHNDMVKELGLLYQMNSDTFDKLSPGSVVNESQQNVQTTLNALLHCADISNAMKPWELCRRWADMVLDEFFAQGDKERELGMPVQFLNDRTKVSRPNSQVGFIEFVIAPLCEVCVQLFPQLDGLADNLGRNICKWNETWQAEANPDQAERDKVNARTQKVSLRCRALLRSKAGMLGAEQSPR</sequence>
<dbReference type="EMBL" id="CAUYUJ010004052">
    <property type="protein sequence ID" value="CAK0807963.1"/>
    <property type="molecule type" value="Genomic_DNA"/>
</dbReference>
<name>A0ABN9QR75_9DINO</name>
<proteinExistence type="inferred from homology"/>
<dbReference type="PROSITE" id="PS51845">
    <property type="entry name" value="PDEASE_I_2"/>
    <property type="match status" value="1"/>
</dbReference>
<comment type="similarity">
    <text evidence="3">Belongs to the cyclic nucleotide phosphodiesterase family.</text>
</comment>
<evidence type="ECO:0000256" key="2">
    <source>
        <dbReference type="ARBA" id="ARBA00022801"/>
    </source>
</evidence>
<accession>A0ABN9QR75</accession>
<evidence type="ECO:0000313" key="8">
    <source>
        <dbReference type="Proteomes" id="UP001189429"/>
    </source>
</evidence>
<evidence type="ECO:0000256" key="5">
    <source>
        <dbReference type="SAM" id="Phobius"/>
    </source>
</evidence>
<evidence type="ECO:0000259" key="6">
    <source>
        <dbReference type="PROSITE" id="PS51845"/>
    </source>
</evidence>
<comment type="caution">
    <text evidence="7">The sequence shown here is derived from an EMBL/GenBank/DDBJ whole genome shotgun (WGS) entry which is preliminary data.</text>
</comment>
<feature type="region of interest" description="Disordered" evidence="4">
    <location>
        <begin position="1"/>
        <end position="43"/>
    </location>
</feature>
<dbReference type="Gene3D" id="1.10.1300.10">
    <property type="entry name" value="3'5'-cyclic nucleotide phosphodiesterase, catalytic domain"/>
    <property type="match status" value="1"/>
</dbReference>
<evidence type="ECO:0000313" key="7">
    <source>
        <dbReference type="EMBL" id="CAK0807963.1"/>
    </source>
</evidence>
<gene>
    <name evidence="7" type="ORF">PCOR1329_LOCUS13687</name>
</gene>
<dbReference type="InterPro" id="IPR036971">
    <property type="entry name" value="PDEase_catalytic_dom_sf"/>
</dbReference>
<keyword evidence="2 3" id="KW-0378">Hydrolase</keyword>
<keyword evidence="5" id="KW-0812">Transmembrane</keyword>
<feature type="transmembrane region" description="Helical" evidence="5">
    <location>
        <begin position="418"/>
        <end position="441"/>
    </location>
</feature>
<dbReference type="InterPro" id="IPR023174">
    <property type="entry name" value="PDEase_CS"/>
</dbReference>
<protein>
    <recommendedName>
        <fullName evidence="3">Phosphodiesterase</fullName>
        <ecNumber evidence="3">3.1.4.-</ecNumber>
    </recommendedName>
</protein>
<dbReference type="PANTHER" id="PTHR11347">
    <property type="entry name" value="CYCLIC NUCLEOTIDE PHOSPHODIESTERASE"/>
    <property type="match status" value="1"/>
</dbReference>
<organism evidence="7 8">
    <name type="scientific">Prorocentrum cordatum</name>
    <dbReference type="NCBI Taxonomy" id="2364126"/>
    <lineage>
        <taxon>Eukaryota</taxon>
        <taxon>Sar</taxon>
        <taxon>Alveolata</taxon>
        <taxon>Dinophyceae</taxon>
        <taxon>Prorocentrales</taxon>
        <taxon>Prorocentraceae</taxon>
        <taxon>Prorocentrum</taxon>
    </lineage>
</organism>
<keyword evidence="1 3" id="KW-0479">Metal-binding</keyword>
<dbReference type="EC" id="3.1.4.-" evidence="3"/>